<reference evidence="2 3" key="1">
    <citation type="submission" date="2018-07" db="EMBL/GenBank/DDBJ databases">
        <title>Bacillus sp. YLB-04 draft genome sequence.</title>
        <authorList>
            <person name="Yu L."/>
            <person name="Tang X."/>
        </authorList>
    </citation>
    <scope>NUCLEOTIDE SEQUENCE [LARGE SCALE GENOMIC DNA]</scope>
    <source>
        <strain evidence="2 3">YLB-04</strain>
    </source>
</reference>
<dbReference type="GO" id="GO:0008081">
    <property type="term" value="F:phosphoric diester hydrolase activity"/>
    <property type="evidence" value="ECO:0007669"/>
    <property type="project" value="InterPro"/>
</dbReference>
<dbReference type="Proteomes" id="UP000257144">
    <property type="component" value="Unassembled WGS sequence"/>
</dbReference>
<evidence type="ECO:0000313" key="2">
    <source>
        <dbReference type="EMBL" id="RDU36090.1"/>
    </source>
</evidence>
<dbReference type="InterPro" id="IPR030395">
    <property type="entry name" value="GP_PDE_dom"/>
</dbReference>
<accession>A0A3D8GNN4</accession>
<keyword evidence="3" id="KW-1185">Reference proteome</keyword>
<feature type="domain" description="GP-PDE" evidence="1">
    <location>
        <begin position="53"/>
        <end position="322"/>
    </location>
</feature>
<dbReference type="PANTHER" id="PTHR43805">
    <property type="entry name" value="GLYCEROPHOSPHORYL DIESTER PHOSPHODIESTERASE"/>
    <property type="match status" value="1"/>
</dbReference>
<dbReference type="InterPro" id="IPR017946">
    <property type="entry name" value="PLC-like_Pdiesterase_TIM-brl"/>
</dbReference>
<gene>
    <name evidence="2" type="ORF">DRW41_15245</name>
</gene>
<name>A0A3D8GNN4_9BACI</name>
<dbReference type="PROSITE" id="PS51704">
    <property type="entry name" value="GP_PDE"/>
    <property type="match status" value="1"/>
</dbReference>
<sequence length="324" mass="36106">MKKRKVGRRIAVFLAALLVFLFINNTSIFSGNGTGSPKFLAHRGVAQTFDMAGITNETCTAERIYPPEHGYLENTIPSMEAAFKDGADVVELDIHPTKDGEFAVFHDWELDCRTNGSGVTRDFTMEELKKLDIGYGYTADHGKTFPFRGKGNGLMPSLDEVLNQFPDKELLIHIKSNDPEEGEMLADYLGNFPNDRLGKLSVYGGDEPIASLKEELPDLRVMSKATMKSCLLPYMAVGWTGYVPKTCERTQVHIPEKIAPWLWGWPAKFSSRIEDAGTRVILVAGDGGFSEGFDSKEDMERIPDGFPGLIWTNRIDRVSKEISK</sequence>
<dbReference type="Pfam" id="PF03009">
    <property type="entry name" value="GDPD"/>
    <property type="match status" value="1"/>
</dbReference>
<dbReference type="OrthoDB" id="384721at2"/>
<proteinExistence type="predicted"/>
<organism evidence="2 3">
    <name type="scientific">Neobacillus piezotolerans</name>
    <dbReference type="NCBI Taxonomy" id="2259171"/>
    <lineage>
        <taxon>Bacteria</taxon>
        <taxon>Bacillati</taxon>
        <taxon>Bacillota</taxon>
        <taxon>Bacilli</taxon>
        <taxon>Bacillales</taxon>
        <taxon>Bacillaceae</taxon>
        <taxon>Neobacillus</taxon>
    </lineage>
</organism>
<evidence type="ECO:0000313" key="3">
    <source>
        <dbReference type="Proteomes" id="UP000257144"/>
    </source>
</evidence>
<dbReference type="CDD" id="cd08613">
    <property type="entry name" value="GDPD_GDE4_like_1"/>
    <property type="match status" value="1"/>
</dbReference>
<dbReference type="PANTHER" id="PTHR43805:SF1">
    <property type="entry name" value="GP-PDE DOMAIN-CONTAINING PROTEIN"/>
    <property type="match status" value="1"/>
</dbReference>
<dbReference type="Gene3D" id="3.20.20.190">
    <property type="entry name" value="Phosphatidylinositol (PI) phosphodiesterase"/>
    <property type="match status" value="1"/>
</dbReference>
<protein>
    <submittedName>
        <fullName evidence="2">Glycerophosphodiester phosphodiesterase</fullName>
    </submittedName>
</protein>
<dbReference type="RefSeq" id="WP_115453018.1">
    <property type="nucleotide sequence ID" value="NZ_QNQT01000007.1"/>
</dbReference>
<comment type="caution">
    <text evidence="2">The sequence shown here is derived from an EMBL/GenBank/DDBJ whole genome shotgun (WGS) entry which is preliminary data.</text>
</comment>
<dbReference type="SUPFAM" id="SSF51695">
    <property type="entry name" value="PLC-like phosphodiesterases"/>
    <property type="match status" value="1"/>
</dbReference>
<evidence type="ECO:0000259" key="1">
    <source>
        <dbReference type="PROSITE" id="PS51704"/>
    </source>
</evidence>
<dbReference type="EMBL" id="QNQT01000007">
    <property type="protein sequence ID" value="RDU36090.1"/>
    <property type="molecule type" value="Genomic_DNA"/>
</dbReference>
<dbReference type="GO" id="GO:0006629">
    <property type="term" value="P:lipid metabolic process"/>
    <property type="evidence" value="ECO:0007669"/>
    <property type="project" value="InterPro"/>
</dbReference>
<dbReference type="AlphaFoldDB" id="A0A3D8GNN4"/>